<feature type="compositionally biased region" description="Basic residues" evidence="13">
    <location>
        <begin position="163"/>
        <end position="173"/>
    </location>
</feature>
<evidence type="ECO:0000259" key="15">
    <source>
        <dbReference type="PROSITE" id="PS51929"/>
    </source>
</evidence>
<keyword evidence="6" id="KW-0805">Transcription regulation</keyword>
<feature type="compositionally biased region" description="Basic and acidic residues" evidence="13">
    <location>
        <begin position="334"/>
        <end position="346"/>
    </location>
</feature>
<dbReference type="PROSITE" id="PS51928">
    <property type="entry name" value="COV_N_NTD"/>
    <property type="match status" value="1"/>
</dbReference>
<dbReference type="PIRSF" id="PIRSF003888">
    <property type="entry name" value="Corona_nucleocap"/>
    <property type="match status" value="1"/>
</dbReference>
<evidence type="ECO:0000256" key="5">
    <source>
        <dbReference type="ARBA" id="ARBA00022884"/>
    </source>
</evidence>
<feature type="region of interest" description="Disordered" evidence="13">
    <location>
        <begin position="155"/>
        <end position="185"/>
    </location>
</feature>
<evidence type="ECO:0000256" key="7">
    <source>
        <dbReference type="ARBA" id="ARBA00023086"/>
    </source>
</evidence>
<evidence type="ECO:0000256" key="13">
    <source>
        <dbReference type="SAM" id="MobiDB-lite"/>
    </source>
</evidence>
<feature type="modified residue" description="Phosphoserine; by host" evidence="11">
    <location>
        <position position="338"/>
    </location>
</feature>
<evidence type="ECO:0000256" key="8">
    <source>
        <dbReference type="ARBA" id="ARBA00023163"/>
    </source>
</evidence>
<dbReference type="SUPFAM" id="SSF110304">
    <property type="entry name" value="Coronavirus RNA-binding domain"/>
    <property type="match status" value="1"/>
</dbReference>
<keyword evidence="8" id="KW-0804">Transcription</keyword>
<evidence type="ECO:0000256" key="11">
    <source>
        <dbReference type="PIRSR" id="PIRSR003888-1"/>
    </source>
</evidence>
<evidence type="ECO:0000259" key="14">
    <source>
        <dbReference type="PROSITE" id="PS51928"/>
    </source>
</evidence>
<keyword evidence="2 11" id="KW-0597">Phosphoprotein</keyword>
<keyword evidence="7 10" id="KW-0543">Viral nucleoprotein</keyword>
<evidence type="ECO:0000256" key="4">
    <source>
        <dbReference type="ARBA" id="ARBA00022844"/>
    </source>
</evidence>
<evidence type="ECO:0000256" key="12">
    <source>
        <dbReference type="PROSITE-ProRule" id="PRU01276"/>
    </source>
</evidence>
<feature type="compositionally biased region" description="Basic and acidic residues" evidence="13">
    <location>
        <begin position="213"/>
        <end position="232"/>
    </location>
</feature>
<dbReference type="InterPro" id="IPR001218">
    <property type="entry name" value="Nucleocap_CoV"/>
</dbReference>
<name>A0A7D5CTH6_9ALPC</name>
<gene>
    <name evidence="16" type="primary">N</name>
</gene>
<dbReference type="GO" id="GO:0003723">
    <property type="term" value="F:RNA binding"/>
    <property type="evidence" value="ECO:0007669"/>
    <property type="project" value="UniProtKB-UniRule"/>
</dbReference>
<keyword evidence="3" id="KW-0013">ADP-ribosylation</keyword>
<dbReference type="Pfam" id="PF00937">
    <property type="entry name" value="CoV_nucleocap"/>
    <property type="match status" value="1"/>
</dbReference>
<dbReference type="EMBL" id="MN535736">
    <property type="protein sequence ID" value="QKX95784.1"/>
    <property type="molecule type" value="Genomic_RNA"/>
</dbReference>
<keyword evidence="5 10" id="KW-0694">RNA-binding</keyword>
<dbReference type="CDD" id="cd21595">
    <property type="entry name" value="CoV_N-CTD"/>
    <property type="match status" value="1"/>
</dbReference>
<dbReference type="GO" id="GO:0043657">
    <property type="term" value="C:host cell"/>
    <property type="evidence" value="ECO:0007669"/>
    <property type="project" value="UniProtKB-SubCell"/>
</dbReference>
<evidence type="ECO:0000256" key="6">
    <source>
        <dbReference type="ARBA" id="ARBA00023015"/>
    </source>
</evidence>
<dbReference type="InterPro" id="IPR044344">
    <property type="entry name" value="N_prot_C_CoV"/>
</dbReference>
<evidence type="ECO:0000313" key="16">
    <source>
        <dbReference type="EMBL" id="QKX95784.1"/>
    </source>
</evidence>
<evidence type="ECO:0000256" key="2">
    <source>
        <dbReference type="ARBA" id="ARBA00022553"/>
    </source>
</evidence>
<reference evidence="16" key="1">
    <citation type="submission" date="2019-10" db="EMBL/GenBank/DDBJ databases">
        <title>Complete genome sequences of Mink coronavirus 1 from mink in Denmark.</title>
        <authorList>
            <person name="Lazov C.M."/>
            <person name="Larsen L.E."/>
            <person name="Hjulsager C.K."/>
        </authorList>
    </citation>
    <scope>NUCLEOTIDE SEQUENCE</scope>
    <source>
        <strain evidence="16">MCoV1/11917-2/DK/2015</strain>
    </source>
</reference>
<dbReference type="PROSITE" id="PS51929">
    <property type="entry name" value="COV_N_CTD"/>
    <property type="match status" value="1"/>
</dbReference>
<protein>
    <recommendedName>
        <fullName evidence="10">Nucleoprotein</fullName>
    </recommendedName>
</protein>
<evidence type="ECO:0000256" key="9">
    <source>
        <dbReference type="ARBA" id="ARBA00023274"/>
    </source>
</evidence>
<feature type="domain" description="CoV N NTD" evidence="14">
    <location>
        <begin position="33"/>
        <end position="155"/>
    </location>
</feature>
<dbReference type="CDD" id="cd21554">
    <property type="entry name" value="CoV_N-NTD"/>
    <property type="match status" value="1"/>
</dbReference>
<organism evidence="16">
    <name type="scientific">Mink coronavirus 1</name>
    <dbReference type="NCBI Taxonomy" id="1913642"/>
    <lineage>
        <taxon>Viruses</taxon>
        <taxon>Riboviria</taxon>
        <taxon>Orthornavirae</taxon>
        <taxon>Pisuviricota</taxon>
        <taxon>Pisoniviricetes</taxon>
        <taxon>Nidovirales</taxon>
        <taxon>Cornidovirineae</taxon>
        <taxon>Coronaviridae</taxon>
        <taxon>Orthocoronavirinae</taxon>
        <taxon>Alphacoronavirus</taxon>
        <taxon>Minacovirus</taxon>
        <taxon>Alphacoronavirus neovisontis</taxon>
    </lineage>
</organism>
<accession>A0A7D5CTH6</accession>
<evidence type="ECO:0000256" key="10">
    <source>
        <dbReference type="PIRNR" id="PIRNR003888"/>
    </source>
</evidence>
<feature type="region of interest" description="Disordered" evidence="13">
    <location>
        <begin position="1"/>
        <end position="38"/>
    </location>
</feature>
<feature type="region of interest" description="Disordered" evidence="13">
    <location>
        <begin position="325"/>
        <end position="359"/>
    </location>
</feature>
<dbReference type="InterPro" id="IPR037179">
    <property type="entry name" value="Nucleocapsid_C"/>
</dbReference>
<comment type="subcellular location">
    <subcellularLocation>
        <location evidence="1">Host cell</location>
    </subcellularLocation>
    <subcellularLocation>
        <location evidence="10">Virion</location>
    </subcellularLocation>
    <text evidence="10">Located inside the virion, complexed with the viral RNA. Probably associates with ER-derived membranes where it participates in viral RNA synthesis and virus budding.</text>
</comment>
<keyword evidence="4 10" id="KW-0946">Virion</keyword>
<sequence>MAGNGNRVNWGDEPSPSQNRGRSRSRSRKNENIPLSFFNPITHTGNKKFWNVAPKDLVPKGKGNKDQQVGYWNRQERWRMQKGQKVQLPSRWFFYYLGTGPHQNAKFQERIDGVYWVGKNGSKTVPTGLGTRGANQESLDLQFDCAVPAEFKLEQNVNSRSNSRSRSRGRSKSNTRSNDNQSSSQDIATAVAAALAQMGFAPIETQKNKSRSKSRDRAKSSERPVPKNENKHSWKKTPGKGDVETMFGKRSANHNFGDAELVKDGSSHKNYPQLAEMVPSTGALVFGGKWEATESGDDVIVTVNYSYKLPKNDPKTSAFTGQIGAYARPSQVAKEQRSRSKSRERSATPVPATASATAENYTDVFDENVEIIDELN</sequence>
<proteinExistence type="predicted"/>
<evidence type="ECO:0000256" key="3">
    <source>
        <dbReference type="ARBA" id="ARBA00022765"/>
    </source>
</evidence>
<feature type="domain" description="CoV N CTD" evidence="15">
    <location>
        <begin position="221"/>
        <end position="334"/>
    </location>
</feature>
<dbReference type="InterPro" id="IPR037195">
    <property type="entry name" value="Nucleocapsid_N"/>
</dbReference>
<comment type="function">
    <text evidence="10">Packages the positive strand viral genome RNA into a helical ribonucleocapsid (RNP) and plays a fundamental role during virion assembly through its interactions with the viral genome and membrane protein M. Plays an important role in enhancing the efficiency of subgenomic viral RNA transcription as well as viral replication.</text>
</comment>
<feature type="compositionally biased region" description="Low complexity" evidence="13">
    <location>
        <begin position="347"/>
        <end position="358"/>
    </location>
</feature>
<dbReference type="GO" id="GO:1990904">
    <property type="term" value="C:ribonucleoprotein complex"/>
    <property type="evidence" value="ECO:0007669"/>
    <property type="project" value="UniProtKB-KW"/>
</dbReference>
<dbReference type="InterPro" id="IPR044345">
    <property type="entry name" value="N_prot_N_CoV"/>
</dbReference>
<dbReference type="GO" id="GO:0019013">
    <property type="term" value="C:viral nucleocapsid"/>
    <property type="evidence" value="ECO:0007669"/>
    <property type="project" value="UniProtKB-UniRule"/>
</dbReference>
<evidence type="ECO:0000256" key="1">
    <source>
        <dbReference type="ARBA" id="ARBA00004340"/>
    </source>
</evidence>
<dbReference type="SUPFAM" id="SSF103068">
    <property type="entry name" value="Nucleocapsid protein dimerization domain"/>
    <property type="match status" value="1"/>
</dbReference>
<feature type="region of interest" description="Disordered" evidence="13">
    <location>
        <begin position="200"/>
        <end position="242"/>
    </location>
</feature>
<keyword evidence="9 12" id="KW-0687">Ribonucleoprotein</keyword>